<dbReference type="GO" id="GO:0005524">
    <property type="term" value="F:ATP binding"/>
    <property type="evidence" value="ECO:0007669"/>
    <property type="project" value="UniProtKB-KW"/>
</dbReference>
<keyword evidence="3" id="KW-0808">Transferase</keyword>
<organism evidence="10 11">
    <name type="scientific">Salinicoccus sediminis</name>
    <dbReference type="NCBI Taxonomy" id="1432562"/>
    <lineage>
        <taxon>Bacteria</taxon>
        <taxon>Bacillati</taxon>
        <taxon>Bacillota</taxon>
        <taxon>Bacilli</taxon>
        <taxon>Bacillales</taxon>
        <taxon>Staphylococcaceae</taxon>
        <taxon>Salinicoccus</taxon>
    </lineage>
</organism>
<sequence length="238" mass="26459">MMRHRKMNNEVASAKKIIVATKPHSPVSEQFRTIRTNIMYSSIDRPIRSVLFTSAVAGAGKSTIAANVAIAYAQAGKKTLLLDGDLRRPTCHYTFKVSNQKGLSTAIVNDIASEDLVNQTEFDNLYLITSGPIPPNPSELLSSKKLTQFIDHLKFQYEMIIVDSPPLLSVTDAQLLSKSADGVIMITDVENNNRNHLLEAKDLLNKADANIIGLVLNNRDAKYRLKDDYYYHQASHDG</sequence>
<dbReference type="GO" id="GO:0005886">
    <property type="term" value="C:plasma membrane"/>
    <property type="evidence" value="ECO:0007669"/>
    <property type="project" value="UniProtKB-ARBA"/>
</dbReference>
<evidence type="ECO:0000256" key="2">
    <source>
        <dbReference type="ARBA" id="ARBA00011903"/>
    </source>
</evidence>
<dbReference type="InterPro" id="IPR005702">
    <property type="entry name" value="Wzc-like_C"/>
</dbReference>
<evidence type="ECO:0000256" key="1">
    <source>
        <dbReference type="ARBA" id="ARBA00007316"/>
    </source>
</evidence>
<comment type="caution">
    <text evidence="10">The sequence shown here is derived from an EMBL/GenBank/DDBJ whole genome shotgun (WGS) entry which is preliminary data.</text>
</comment>
<name>A0A0M2SM41_9STAP</name>
<dbReference type="NCBIfam" id="TIGR01007">
    <property type="entry name" value="eps_fam"/>
    <property type="match status" value="1"/>
</dbReference>
<dbReference type="FunFam" id="3.40.50.300:FF:000527">
    <property type="entry name" value="Tyrosine-protein kinase etk"/>
    <property type="match status" value="1"/>
</dbReference>
<evidence type="ECO:0000256" key="8">
    <source>
        <dbReference type="ARBA" id="ARBA00051245"/>
    </source>
</evidence>
<dbReference type="InterPro" id="IPR025669">
    <property type="entry name" value="AAA_dom"/>
</dbReference>
<dbReference type="SUPFAM" id="SSF52540">
    <property type="entry name" value="P-loop containing nucleoside triphosphate hydrolases"/>
    <property type="match status" value="1"/>
</dbReference>
<evidence type="ECO:0000256" key="4">
    <source>
        <dbReference type="ARBA" id="ARBA00022741"/>
    </source>
</evidence>
<accession>A0A0M2SM41</accession>
<dbReference type="PANTHER" id="PTHR32309:SF13">
    <property type="entry name" value="FERRIC ENTEROBACTIN TRANSPORT PROTEIN FEPE"/>
    <property type="match status" value="1"/>
</dbReference>
<dbReference type="GO" id="GO:0042802">
    <property type="term" value="F:identical protein binding"/>
    <property type="evidence" value="ECO:0007669"/>
    <property type="project" value="UniProtKB-ARBA"/>
</dbReference>
<evidence type="ECO:0000313" key="11">
    <source>
        <dbReference type="Proteomes" id="UP000034287"/>
    </source>
</evidence>
<keyword evidence="6" id="KW-0067">ATP-binding</keyword>
<evidence type="ECO:0000259" key="9">
    <source>
        <dbReference type="Pfam" id="PF13614"/>
    </source>
</evidence>
<gene>
    <name evidence="10" type="ORF">WN59_09955</name>
</gene>
<dbReference type="InterPro" id="IPR050445">
    <property type="entry name" value="Bact_polysacc_biosynth/exp"/>
</dbReference>
<proteinExistence type="inferred from homology"/>
<evidence type="ECO:0000256" key="5">
    <source>
        <dbReference type="ARBA" id="ARBA00022777"/>
    </source>
</evidence>
<evidence type="ECO:0000256" key="7">
    <source>
        <dbReference type="ARBA" id="ARBA00023137"/>
    </source>
</evidence>
<dbReference type="EMBL" id="LAYZ01000024">
    <property type="protein sequence ID" value="KKK33922.1"/>
    <property type="molecule type" value="Genomic_DNA"/>
</dbReference>
<protein>
    <recommendedName>
        <fullName evidence="2">non-specific protein-tyrosine kinase</fullName>
        <ecNumber evidence="2">2.7.10.2</ecNumber>
    </recommendedName>
</protein>
<keyword evidence="4" id="KW-0547">Nucleotide-binding</keyword>
<evidence type="ECO:0000313" key="10">
    <source>
        <dbReference type="EMBL" id="KKK33922.1"/>
    </source>
</evidence>
<feature type="domain" description="AAA" evidence="9">
    <location>
        <begin position="57"/>
        <end position="191"/>
    </location>
</feature>
<evidence type="ECO:0000256" key="6">
    <source>
        <dbReference type="ARBA" id="ARBA00022840"/>
    </source>
</evidence>
<dbReference type="Pfam" id="PF13614">
    <property type="entry name" value="AAA_31"/>
    <property type="match status" value="1"/>
</dbReference>
<dbReference type="EC" id="2.7.10.2" evidence="2"/>
<dbReference type="PANTHER" id="PTHR32309">
    <property type="entry name" value="TYROSINE-PROTEIN KINASE"/>
    <property type="match status" value="1"/>
</dbReference>
<dbReference type="InterPro" id="IPR027417">
    <property type="entry name" value="P-loop_NTPase"/>
</dbReference>
<dbReference type="Gene3D" id="3.40.50.300">
    <property type="entry name" value="P-loop containing nucleotide triphosphate hydrolases"/>
    <property type="match status" value="1"/>
</dbReference>
<dbReference type="AlphaFoldDB" id="A0A0M2SM41"/>
<dbReference type="CDD" id="cd05387">
    <property type="entry name" value="BY-kinase"/>
    <property type="match status" value="1"/>
</dbReference>
<dbReference type="GO" id="GO:0004715">
    <property type="term" value="F:non-membrane spanning protein tyrosine kinase activity"/>
    <property type="evidence" value="ECO:0007669"/>
    <property type="project" value="UniProtKB-EC"/>
</dbReference>
<comment type="catalytic activity">
    <reaction evidence="8">
        <text>L-tyrosyl-[protein] + ATP = O-phospho-L-tyrosyl-[protein] + ADP + H(+)</text>
        <dbReference type="Rhea" id="RHEA:10596"/>
        <dbReference type="Rhea" id="RHEA-COMP:10136"/>
        <dbReference type="Rhea" id="RHEA-COMP:20101"/>
        <dbReference type="ChEBI" id="CHEBI:15378"/>
        <dbReference type="ChEBI" id="CHEBI:30616"/>
        <dbReference type="ChEBI" id="CHEBI:46858"/>
        <dbReference type="ChEBI" id="CHEBI:61978"/>
        <dbReference type="ChEBI" id="CHEBI:456216"/>
        <dbReference type="EC" id="2.7.10.2"/>
    </reaction>
</comment>
<keyword evidence="5" id="KW-0418">Kinase</keyword>
<evidence type="ECO:0000256" key="3">
    <source>
        <dbReference type="ARBA" id="ARBA00022679"/>
    </source>
</evidence>
<keyword evidence="11" id="KW-1185">Reference proteome</keyword>
<reference evidence="10 11" key="1">
    <citation type="submission" date="2015-04" db="EMBL/GenBank/DDBJ databases">
        <title>Taxonomic description and genome sequence of Salinicoccus sediminis sp. nov., a novel hyper halotolerant bacterium isolated from marine sediment.</title>
        <authorList>
            <person name="Mathan Kumar R."/>
            <person name="Kaur G."/>
            <person name="Kumar N."/>
            <person name="Kumar A."/>
            <person name="Singh N.K."/>
            <person name="Kaur N."/>
            <person name="Mayilraj S."/>
        </authorList>
    </citation>
    <scope>NUCLEOTIDE SEQUENCE [LARGE SCALE GENOMIC DNA]</scope>
    <source>
        <strain evidence="10 11">SV-16</strain>
    </source>
</reference>
<comment type="similarity">
    <text evidence="1">Belongs to the CpsD/CapB family.</text>
</comment>
<dbReference type="Proteomes" id="UP000034287">
    <property type="component" value="Unassembled WGS sequence"/>
</dbReference>
<dbReference type="STRING" id="1432562.WN59_09955"/>
<keyword evidence="7" id="KW-0829">Tyrosine-protein kinase</keyword>
<dbReference type="PATRIC" id="fig|1432562.3.peg.1975"/>